<reference evidence="12 13" key="1">
    <citation type="submission" date="2016-07" db="EMBL/GenBank/DDBJ databases">
        <title>Detection of Helicobacter winghamensis from caecal content of red fox (Vulpes vulpes).</title>
        <authorList>
            <person name="Zanoni R.G."/>
            <person name="Florio D."/>
            <person name="Caffara M."/>
            <person name="Renzi M."/>
            <person name="Parisi A."/>
            <person name="Pasquali F."/>
            <person name="Manfreda G."/>
        </authorList>
    </citation>
    <scope>NUCLEOTIDE SEQUENCE [LARGE SCALE GENOMIC DNA]</scope>
    <source>
        <strain evidence="12 13">295_13</strain>
    </source>
</reference>
<evidence type="ECO:0000256" key="4">
    <source>
        <dbReference type="ARBA" id="ARBA00022741"/>
    </source>
</evidence>
<organism evidence="12 13">
    <name type="scientific">Helicobacter winghamensis</name>
    <dbReference type="NCBI Taxonomy" id="157268"/>
    <lineage>
        <taxon>Bacteria</taxon>
        <taxon>Pseudomonadati</taxon>
        <taxon>Campylobacterota</taxon>
        <taxon>Epsilonproteobacteria</taxon>
        <taxon>Campylobacterales</taxon>
        <taxon>Helicobacteraceae</taxon>
        <taxon>Helicobacter</taxon>
    </lineage>
</organism>
<keyword evidence="4" id="KW-0547">Nucleotide-binding</keyword>
<dbReference type="GO" id="GO:0009432">
    <property type="term" value="P:SOS response"/>
    <property type="evidence" value="ECO:0007669"/>
    <property type="project" value="TreeGrafter"/>
</dbReference>
<protein>
    <recommendedName>
        <fullName evidence="3 9">DNA repair protein RecN</fullName>
    </recommendedName>
    <alternativeName>
        <fullName evidence="8 9">Recombination protein N</fullName>
    </alternativeName>
</protein>
<dbReference type="PIRSF" id="PIRSF003128">
    <property type="entry name" value="RecN"/>
    <property type="match status" value="1"/>
</dbReference>
<proteinExistence type="inferred from homology"/>
<dbReference type="EMBL" id="MBPK01000022">
    <property type="protein sequence ID" value="PKT81488.1"/>
    <property type="molecule type" value="Genomic_DNA"/>
</dbReference>
<dbReference type="Proteomes" id="UP000233350">
    <property type="component" value="Unassembled WGS sequence"/>
</dbReference>
<feature type="domain" description="RecF/RecN/SMC N-terminal" evidence="11">
    <location>
        <begin position="6"/>
        <end position="483"/>
    </location>
</feature>
<keyword evidence="5 9" id="KW-0227">DNA damage</keyword>
<evidence type="ECO:0000256" key="2">
    <source>
        <dbReference type="ARBA" id="ARBA00009441"/>
    </source>
</evidence>
<feature type="coiled-coil region" evidence="10">
    <location>
        <begin position="252"/>
        <end position="331"/>
    </location>
</feature>
<evidence type="ECO:0000256" key="10">
    <source>
        <dbReference type="SAM" id="Coils"/>
    </source>
</evidence>
<keyword evidence="6" id="KW-0067">ATP-binding</keyword>
<evidence type="ECO:0000256" key="9">
    <source>
        <dbReference type="PIRNR" id="PIRNR003128"/>
    </source>
</evidence>
<accession>A0A2N3PJX8</accession>
<gene>
    <name evidence="12" type="ORF">BCM31_07470</name>
</gene>
<keyword evidence="13" id="KW-1185">Reference proteome</keyword>
<dbReference type="AlphaFoldDB" id="A0A2N3PJX8"/>
<dbReference type="SUPFAM" id="SSF52540">
    <property type="entry name" value="P-loop containing nucleoside triphosphate hydrolases"/>
    <property type="match status" value="1"/>
</dbReference>
<evidence type="ECO:0000256" key="8">
    <source>
        <dbReference type="ARBA" id="ARBA00033408"/>
    </source>
</evidence>
<dbReference type="RefSeq" id="WP_006802826.1">
    <property type="nucleotide sequence ID" value="NZ_CABKOI010000020.1"/>
</dbReference>
<dbReference type="InterPro" id="IPR003395">
    <property type="entry name" value="RecF/RecN/SMC_N"/>
</dbReference>
<sequence>MQKLCLKQIIIKDSPTFKCASFSPSPHFNVFSGASGAGKSVLMESILALFGLRETNATLLEATLELRGIPQEFEGLIDEGEVVLTLSKKDKIRYFLNAQNIPKKKIQELFAPFLKHLSTKSYDATSEQNLFFVLDSFIESQTPNHKEILQNYKKSFLCFNEAKNALKTLQDEALKVAELKEFVRFEIQKLESLNPKKGEYEELLELKKDISKKEKINESLQDVRDFLSQSHKVTQFLNLTNSDESDSILSALNTLESLCEQESERLEALEMSNPEEILNRIEALSALKHRYGGVDEALEYLENKKQELKKYENLDSILKDAQNSYNNAKDMLQTSAKSLSQAREKYVSEFEKTLNSALTSLKMPSSKITLSPLSVESYSILGAQSLEISLNTALKNLSSGEFNRFRLALLLTQKGQEKILENSISKDSALIILDELDANLSGQESQSVAVALKELSSTHQIFAISHQPHMPSLANTHFLIQKQPDSSTITALDKQGRIQEIARMISGDSITKEALEFATKQLSALQ</sequence>
<evidence type="ECO:0000256" key="7">
    <source>
        <dbReference type="ARBA" id="ARBA00023204"/>
    </source>
</evidence>
<evidence type="ECO:0000313" key="12">
    <source>
        <dbReference type="EMBL" id="PKT81488.1"/>
    </source>
</evidence>
<dbReference type="GO" id="GO:0006281">
    <property type="term" value="P:DNA repair"/>
    <property type="evidence" value="ECO:0007669"/>
    <property type="project" value="UniProtKB-KW"/>
</dbReference>
<keyword evidence="7 9" id="KW-0234">DNA repair</keyword>
<evidence type="ECO:0000259" key="11">
    <source>
        <dbReference type="Pfam" id="PF02463"/>
    </source>
</evidence>
<dbReference type="GeneID" id="97290388"/>
<dbReference type="GO" id="GO:0006310">
    <property type="term" value="P:DNA recombination"/>
    <property type="evidence" value="ECO:0007669"/>
    <property type="project" value="InterPro"/>
</dbReference>
<evidence type="ECO:0000256" key="3">
    <source>
        <dbReference type="ARBA" id="ARBA00021315"/>
    </source>
</evidence>
<evidence type="ECO:0000313" key="13">
    <source>
        <dbReference type="Proteomes" id="UP000233350"/>
    </source>
</evidence>
<dbReference type="InterPro" id="IPR004604">
    <property type="entry name" value="DNA_recomb/repair_RecN"/>
</dbReference>
<dbReference type="InterPro" id="IPR027417">
    <property type="entry name" value="P-loop_NTPase"/>
</dbReference>
<dbReference type="PANTHER" id="PTHR11059">
    <property type="entry name" value="DNA REPAIR PROTEIN RECN"/>
    <property type="match status" value="1"/>
</dbReference>
<evidence type="ECO:0000256" key="6">
    <source>
        <dbReference type="ARBA" id="ARBA00022840"/>
    </source>
</evidence>
<name>A0A2N3PJX8_9HELI</name>
<comment type="caution">
    <text evidence="12">The sequence shown here is derived from an EMBL/GenBank/DDBJ whole genome shotgun (WGS) entry which is preliminary data.</text>
</comment>
<dbReference type="GO" id="GO:0043590">
    <property type="term" value="C:bacterial nucleoid"/>
    <property type="evidence" value="ECO:0007669"/>
    <property type="project" value="TreeGrafter"/>
</dbReference>
<comment type="similarity">
    <text evidence="2 9">Belongs to the RecN family.</text>
</comment>
<dbReference type="GO" id="GO:0005524">
    <property type="term" value="F:ATP binding"/>
    <property type="evidence" value="ECO:0007669"/>
    <property type="project" value="UniProtKB-KW"/>
</dbReference>
<dbReference type="Gene3D" id="3.40.50.300">
    <property type="entry name" value="P-loop containing nucleotide triphosphate hydrolases"/>
    <property type="match status" value="2"/>
</dbReference>
<evidence type="ECO:0000256" key="5">
    <source>
        <dbReference type="ARBA" id="ARBA00022763"/>
    </source>
</evidence>
<dbReference type="OrthoDB" id="9806954at2"/>
<dbReference type="Pfam" id="PF02463">
    <property type="entry name" value="SMC_N"/>
    <property type="match status" value="1"/>
</dbReference>
<comment type="function">
    <text evidence="1 9">May be involved in recombinational repair of damaged DNA.</text>
</comment>
<keyword evidence="10" id="KW-0175">Coiled coil</keyword>
<dbReference type="PANTHER" id="PTHR11059:SF0">
    <property type="entry name" value="DNA REPAIR PROTEIN RECN"/>
    <property type="match status" value="1"/>
</dbReference>
<dbReference type="STRING" id="556267.HWAG_01130"/>
<evidence type="ECO:0000256" key="1">
    <source>
        <dbReference type="ARBA" id="ARBA00003618"/>
    </source>
</evidence>